<sequence>MAELQCLGDGIQIFQGHVQDSNGEITIPGSEDQIDQALEFISPNRKPDIPSYNVETQAVSKTTTQKEKAPGENAQQPL</sequence>
<evidence type="ECO:0000256" key="1">
    <source>
        <dbReference type="SAM" id="MobiDB-lite"/>
    </source>
</evidence>
<protein>
    <submittedName>
        <fullName evidence="2">Uncharacterized protein</fullName>
    </submittedName>
</protein>
<evidence type="ECO:0000313" key="2">
    <source>
        <dbReference type="EMBL" id="KMP08503.1"/>
    </source>
</evidence>
<proteinExistence type="predicted"/>
<feature type="compositionally biased region" description="Polar residues" evidence="1">
    <location>
        <begin position="53"/>
        <end position="63"/>
    </location>
</feature>
<reference evidence="3" key="1">
    <citation type="journal article" date="2010" name="Genome Res.">
        <title>Population genomic sequencing of Coccidioides fungi reveals recent hybridization and transposon control.</title>
        <authorList>
            <person name="Neafsey D.E."/>
            <person name="Barker B.M."/>
            <person name="Sharpton T.J."/>
            <person name="Stajich J.E."/>
            <person name="Park D.J."/>
            <person name="Whiston E."/>
            <person name="Hung C.-Y."/>
            <person name="McMahan C."/>
            <person name="White J."/>
            <person name="Sykes S."/>
            <person name="Heiman D."/>
            <person name="Young S."/>
            <person name="Zeng Q."/>
            <person name="Abouelleil A."/>
            <person name="Aftuck L."/>
            <person name="Bessette D."/>
            <person name="Brown A."/>
            <person name="FitzGerald M."/>
            <person name="Lui A."/>
            <person name="Macdonald J.P."/>
            <person name="Priest M."/>
            <person name="Orbach M.J."/>
            <person name="Galgiani J.N."/>
            <person name="Kirkland T.N."/>
            <person name="Cole G.T."/>
            <person name="Birren B.W."/>
            <person name="Henn M.R."/>
            <person name="Taylor J.W."/>
            <person name="Rounsley S.D."/>
        </authorList>
    </citation>
    <scope>NUCLEOTIDE SEQUENCE [LARGE SCALE GENOMIC DNA]</scope>
    <source>
        <strain evidence="3">RMSCC 2394</strain>
    </source>
</reference>
<evidence type="ECO:0000313" key="3">
    <source>
        <dbReference type="Proteomes" id="UP000054565"/>
    </source>
</evidence>
<name>A0A0J6YNN2_COCIT</name>
<accession>A0A0J6YNN2</accession>
<feature type="region of interest" description="Disordered" evidence="1">
    <location>
        <begin position="43"/>
        <end position="78"/>
    </location>
</feature>
<dbReference type="EMBL" id="DS028097">
    <property type="protein sequence ID" value="KMP08503.1"/>
    <property type="molecule type" value="Genomic_DNA"/>
</dbReference>
<organism evidence="2 3">
    <name type="scientific">Coccidioides immitis RMSCC 2394</name>
    <dbReference type="NCBI Taxonomy" id="404692"/>
    <lineage>
        <taxon>Eukaryota</taxon>
        <taxon>Fungi</taxon>
        <taxon>Dikarya</taxon>
        <taxon>Ascomycota</taxon>
        <taxon>Pezizomycotina</taxon>
        <taxon>Eurotiomycetes</taxon>
        <taxon>Eurotiomycetidae</taxon>
        <taxon>Onygenales</taxon>
        <taxon>Onygenaceae</taxon>
        <taxon>Coccidioides</taxon>
    </lineage>
</organism>
<gene>
    <name evidence="2" type="ORF">CIRG_08184</name>
</gene>
<dbReference type="AlphaFoldDB" id="A0A0J6YNN2"/>
<dbReference type="Proteomes" id="UP000054565">
    <property type="component" value="Unassembled WGS sequence"/>
</dbReference>